<name>A0ABU6UBF9_9FABA</name>
<proteinExistence type="predicted"/>
<comment type="caution">
    <text evidence="2">The sequence shown here is derived from an EMBL/GenBank/DDBJ whole genome shotgun (WGS) entry which is preliminary data.</text>
</comment>
<evidence type="ECO:0000313" key="2">
    <source>
        <dbReference type="EMBL" id="MED6158587.1"/>
    </source>
</evidence>
<sequence length="144" mass="15654">MRKVTLLLPCSCTLACLQFVSPAFEGEGSLLLTTPHFPPTRVITILSVQATSLIASRLVATSSSHPLYSSVIVPLHRASSRKPLLGAADLQFSELMLLVGLGEFPTLKKWREGYKLLILKSLPASDYQHLPAHRIQICGLSFGA</sequence>
<evidence type="ECO:0000256" key="1">
    <source>
        <dbReference type="SAM" id="SignalP"/>
    </source>
</evidence>
<reference evidence="2 3" key="1">
    <citation type="journal article" date="2023" name="Plants (Basel)">
        <title>Bridging the Gap: Combining Genomics and Transcriptomics Approaches to Understand Stylosanthes scabra, an Orphan Legume from the Brazilian Caatinga.</title>
        <authorList>
            <person name="Ferreira-Neto J.R.C."/>
            <person name="da Silva M.D."/>
            <person name="Binneck E."/>
            <person name="de Melo N.F."/>
            <person name="da Silva R.H."/>
            <person name="de Melo A.L.T.M."/>
            <person name="Pandolfi V."/>
            <person name="Bustamante F.O."/>
            <person name="Brasileiro-Vidal A.C."/>
            <person name="Benko-Iseppon A.M."/>
        </authorList>
    </citation>
    <scope>NUCLEOTIDE SEQUENCE [LARGE SCALE GENOMIC DNA]</scope>
    <source>
        <tissue evidence="2">Leaves</tissue>
    </source>
</reference>
<keyword evidence="1" id="KW-0732">Signal</keyword>
<organism evidence="2 3">
    <name type="scientific">Stylosanthes scabra</name>
    <dbReference type="NCBI Taxonomy" id="79078"/>
    <lineage>
        <taxon>Eukaryota</taxon>
        <taxon>Viridiplantae</taxon>
        <taxon>Streptophyta</taxon>
        <taxon>Embryophyta</taxon>
        <taxon>Tracheophyta</taxon>
        <taxon>Spermatophyta</taxon>
        <taxon>Magnoliopsida</taxon>
        <taxon>eudicotyledons</taxon>
        <taxon>Gunneridae</taxon>
        <taxon>Pentapetalae</taxon>
        <taxon>rosids</taxon>
        <taxon>fabids</taxon>
        <taxon>Fabales</taxon>
        <taxon>Fabaceae</taxon>
        <taxon>Papilionoideae</taxon>
        <taxon>50 kb inversion clade</taxon>
        <taxon>dalbergioids sensu lato</taxon>
        <taxon>Dalbergieae</taxon>
        <taxon>Pterocarpus clade</taxon>
        <taxon>Stylosanthes</taxon>
    </lineage>
</organism>
<feature type="chain" id="PRO_5045844679" evidence="1">
    <location>
        <begin position="23"/>
        <end position="144"/>
    </location>
</feature>
<feature type="signal peptide" evidence="1">
    <location>
        <begin position="1"/>
        <end position="22"/>
    </location>
</feature>
<keyword evidence="3" id="KW-1185">Reference proteome</keyword>
<dbReference type="Proteomes" id="UP001341840">
    <property type="component" value="Unassembled WGS sequence"/>
</dbReference>
<gene>
    <name evidence="2" type="ORF">PIB30_034135</name>
</gene>
<protein>
    <submittedName>
        <fullName evidence="2">Uncharacterized protein</fullName>
    </submittedName>
</protein>
<evidence type="ECO:0000313" key="3">
    <source>
        <dbReference type="Proteomes" id="UP001341840"/>
    </source>
</evidence>
<dbReference type="EMBL" id="JASCZI010120986">
    <property type="protein sequence ID" value="MED6158587.1"/>
    <property type="molecule type" value="Genomic_DNA"/>
</dbReference>
<accession>A0ABU6UBF9</accession>